<dbReference type="RefSeq" id="WP_274797093.1">
    <property type="nucleotide sequence ID" value="NZ_CP113527.1"/>
</dbReference>
<sequence>MKKLGILVALLSVGAIIIFSNKIYYPSLPIDSITQKEAIRKINTSSNDLVELSKDHNATWYITAISTMGIQKVDADIQQLMENEGWVFLEKEGSGLFFEKNEERTIITTEMWTKQYVLIQVPARIKQ</sequence>
<evidence type="ECO:0000313" key="1">
    <source>
        <dbReference type="EMBL" id="WDV08868.1"/>
    </source>
</evidence>
<protein>
    <submittedName>
        <fullName evidence="1">Uncharacterized protein</fullName>
    </submittedName>
</protein>
<gene>
    <name evidence="1" type="ORF">OU989_10475</name>
</gene>
<dbReference type="KEGG" id="liu:OU989_10475"/>
<accession>A0AAJ5RUT9</accession>
<reference evidence="1" key="1">
    <citation type="submission" date="2022-11" db="EMBL/GenBank/DDBJ databases">
        <title>Lysinibacillus irui.</title>
        <authorList>
            <person name="Akintayo S.O."/>
        </authorList>
    </citation>
    <scope>NUCLEOTIDE SEQUENCE</scope>
    <source>
        <strain evidence="1">IRB4-01</strain>
    </source>
</reference>
<dbReference type="EMBL" id="CP113527">
    <property type="protein sequence ID" value="WDV08868.1"/>
    <property type="molecule type" value="Genomic_DNA"/>
</dbReference>
<evidence type="ECO:0000313" key="2">
    <source>
        <dbReference type="Proteomes" id="UP001219585"/>
    </source>
</evidence>
<proteinExistence type="predicted"/>
<name>A0AAJ5RUT9_9BACI</name>
<organism evidence="1 2">
    <name type="scientific">Lysinibacillus irui</name>
    <dbReference type="NCBI Taxonomy" id="2998077"/>
    <lineage>
        <taxon>Bacteria</taxon>
        <taxon>Bacillati</taxon>
        <taxon>Bacillota</taxon>
        <taxon>Bacilli</taxon>
        <taxon>Bacillales</taxon>
        <taxon>Bacillaceae</taxon>
        <taxon>Lysinibacillus</taxon>
    </lineage>
</organism>
<dbReference type="AlphaFoldDB" id="A0AAJ5RUT9"/>
<dbReference type="Proteomes" id="UP001219585">
    <property type="component" value="Chromosome"/>
</dbReference>